<reference evidence="2 3" key="1">
    <citation type="journal article" date="2009" name="Nature">
        <title>The Sorghum bicolor genome and the diversification of grasses.</title>
        <authorList>
            <person name="Paterson A.H."/>
            <person name="Bowers J.E."/>
            <person name="Bruggmann R."/>
            <person name="Dubchak I."/>
            <person name="Grimwood J."/>
            <person name="Gundlach H."/>
            <person name="Haberer G."/>
            <person name="Hellsten U."/>
            <person name="Mitros T."/>
            <person name="Poliakov A."/>
            <person name="Schmutz J."/>
            <person name="Spannagl M."/>
            <person name="Tang H."/>
            <person name="Wang X."/>
            <person name="Wicker T."/>
            <person name="Bharti A.K."/>
            <person name="Chapman J."/>
            <person name="Feltus F.A."/>
            <person name="Gowik U."/>
            <person name="Grigoriev I.V."/>
            <person name="Lyons E."/>
            <person name="Maher C.A."/>
            <person name="Martis M."/>
            <person name="Narechania A."/>
            <person name="Otillar R.P."/>
            <person name="Penning B.W."/>
            <person name="Salamov A.A."/>
            <person name="Wang Y."/>
            <person name="Zhang L."/>
            <person name="Carpita N.C."/>
            <person name="Freeling M."/>
            <person name="Gingle A.R."/>
            <person name="Hash C.T."/>
            <person name="Keller B."/>
            <person name="Klein P."/>
            <person name="Kresovich S."/>
            <person name="McCann M.C."/>
            <person name="Ming R."/>
            <person name="Peterson D.G."/>
            <person name="Mehboob-ur-Rahman"/>
            <person name="Ware D."/>
            <person name="Westhoff P."/>
            <person name="Mayer K.F."/>
            <person name="Messing J."/>
            <person name="Rokhsar D.S."/>
        </authorList>
    </citation>
    <scope>NUCLEOTIDE SEQUENCE [LARGE SCALE GENOMIC DNA]</scope>
    <source>
        <strain evidence="3">cv. BTx623</strain>
    </source>
</reference>
<keyword evidence="3" id="KW-1185">Reference proteome</keyword>
<name>A0A1Z5RIJ1_SORBI</name>
<evidence type="ECO:0000313" key="3">
    <source>
        <dbReference type="Proteomes" id="UP000000768"/>
    </source>
</evidence>
<gene>
    <name evidence="2" type="ORF">SORBI_3005G133350</name>
</gene>
<organism evidence="2 3">
    <name type="scientific">Sorghum bicolor</name>
    <name type="common">Sorghum</name>
    <name type="synonym">Sorghum vulgare</name>
    <dbReference type="NCBI Taxonomy" id="4558"/>
    <lineage>
        <taxon>Eukaryota</taxon>
        <taxon>Viridiplantae</taxon>
        <taxon>Streptophyta</taxon>
        <taxon>Embryophyta</taxon>
        <taxon>Tracheophyta</taxon>
        <taxon>Spermatophyta</taxon>
        <taxon>Magnoliopsida</taxon>
        <taxon>Liliopsida</taxon>
        <taxon>Poales</taxon>
        <taxon>Poaceae</taxon>
        <taxon>PACMAD clade</taxon>
        <taxon>Panicoideae</taxon>
        <taxon>Andropogonodae</taxon>
        <taxon>Andropogoneae</taxon>
        <taxon>Sorghinae</taxon>
        <taxon>Sorghum</taxon>
    </lineage>
</organism>
<evidence type="ECO:0000313" key="2">
    <source>
        <dbReference type="EMBL" id="OQU83558.1"/>
    </source>
</evidence>
<reference evidence="3" key="2">
    <citation type="journal article" date="2018" name="Plant J.">
        <title>The Sorghum bicolor reference genome: improved assembly, gene annotations, a transcriptome atlas, and signatures of genome organization.</title>
        <authorList>
            <person name="McCormick R.F."/>
            <person name="Truong S.K."/>
            <person name="Sreedasyam A."/>
            <person name="Jenkins J."/>
            <person name="Shu S."/>
            <person name="Sims D."/>
            <person name="Kennedy M."/>
            <person name="Amirebrahimi M."/>
            <person name="Weers B.D."/>
            <person name="McKinley B."/>
            <person name="Mattison A."/>
            <person name="Morishige D.T."/>
            <person name="Grimwood J."/>
            <person name="Schmutz J."/>
            <person name="Mullet J.E."/>
        </authorList>
    </citation>
    <scope>NUCLEOTIDE SEQUENCE [LARGE SCALE GENOMIC DNA]</scope>
    <source>
        <strain evidence="3">cv. BTx623</strain>
    </source>
</reference>
<proteinExistence type="predicted"/>
<dbReference type="InParanoid" id="A0A1Z5RIJ1"/>
<protein>
    <submittedName>
        <fullName evidence="2">Uncharacterized protein</fullName>
    </submittedName>
</protein>
<accession>A0A1Z5RIJ1</accession>
<dbReference type="EMBL" id="CM000764">
    <property type="protein sequence ID" value="OQU83558.1"/>
    <property type="molecule type" value="Genomic_DNA"/>
</dbReference>
<evidence type="ECO:0000256" key="1">
    <source>
        <dbReference type="SAM" id="MobiDB-lite"/>
    </source>
</evidence>
<sequence>MDPPPTKWHPFLLHQVLAPMMLQVGRGGGGGALVMCNTGSVGVHDDDNEEEDSDRASPTQS</sequence>
<dbReference type="Proteomes" id="UP000000768">
    <property type="component" value="Chromosome 5"/>
</dbReference>
<feature type="region of interest" description="Disordered" evidence="1">
    <location>
        <begin position="40"/>
        <end position="61"/>
    </location>
</feature>
<dbReference type="Gramene" id="OQU83558">
    <property type="protein sequence ID" value="OQU83558"/>
    <property type="gene ID" value="SORBI_3005G133350"/>
</dbReference>
<dbReference type="AlphaFoldDB" id="A0A1Z5RIJ1"/>